<name>A0A1H8SZ64_9ACTN</name>
<dbReference type="EMBL" id="FOEE01000005">
    <property type="protein sequence ID" value="SEO83922.1"/>
    <property type="molecule type" value="Genomic_DNA"/>
</dbReference>
<reference evidence="3" key="1">
    <citation type="submission" date="2016-10" db="EMBL/GenBank/DDBJ databases">
        <authorList>
            <person name="Varghese N."/>
            <person name="Submissions S."/>
        </authorList>
    </citation>
    <scope>NUCLEOTIDE SEQUENCE [LARGE SCALE GENOMIC DNA]</scope>
    <source>
        <strain evidence="3">DSM 45413</strain>
    </source>
</reference>
<keyword evidence="3" id="KW-1185">Reference proteome</keyword>
<gene>
    <name evidence="2" type="ORF">SAMN05660991_01939</name>
</gene>
<feature type="chain" id="PRO_5039631942" description="Lipoprotein" evidence="1">
    <location>
        <begin position="31"/>
        <end position="212"/>
    </location>
</feature>
<evidence type="ECO:0000313" key="2">
    <source>
        <dbReference type="EMBL" id="SEO83922.1"/>
    </source>
</evidence>
<dbReference type="OrthoDB" id="4297345at2"/>
<proteinExistence type="predicted"/>
<sequence>MSVSQRGRRPLPTGRAAVLAGVLLAGCATGDDGGDAAGASSTPSSAATTAAADWLETTYTLTCDGLVPGGLRATVQGGVARVPADATRPPYYEHYDVRVAGTADGDLDGDAAPDTVVLLECSPQPSNGVVQEVHAYAHTGRPLGALPSPRTLRDPGELPPVYDAEGLAITDGELVAAMSAYGPEDTHAGGPTVPLTVRWRLDDGHFVRVAPS</sequence>
<protein>
    <recommendedName>
        <fullName evidence="4">Lipoprotein</fullName>
    </recommendedName>
</protein>
<keyword evidence="1" id="KW-0732">Signal</keyword>
<organism evidence="2 3">
    <name type="scientific">Trujillonella endophytica</name>
    <dbReference type="NCBI Taxonomy" id="673521"/>
    <lineage>
        <taxon>Bacteria</taxon>
        <taxon>Bacillati</taxon>
        <taxon>Actinomycetota</taxon>
        <taxon>Actinomycetes</taxon>
        <taxon>Geodermatophilales</taxon>
        <taxon>Geodermatophilaceae</taxon>
        <taxon>Trujillonella</taxon>
    </lineage>
</organism>
<dbReference type="AlphaFoldDB" id="A0A1H8SZ64"/>
<feature type="signal peptide" evidence="1">
    <location>
        <begin position="1"/>
        <end position="30"/>
    </location>
</feature>
<accession>A0A1H8SZ64</accession>
<dbReference type="RefSeq" id="WP_091942531.1">
    <property type="nucleotide sequence ID" value="NZ_FOEE01000005.1"/>
</dbReference>
<evidence type="ECO:0008006" key="4">
    <source>
        <dbReference type="Google" id="ProtNLM"/>
    </source>
</evidence>
<evidence type="ECO:0000256" key="1">
    <source>
        <dbReference type="SAM" id="SignalP"/>
    </source>
</evidence>
<evidence type="ECO:0000313" key="3">
    <source>
        <dbReference type="Proteomes" id="UP000198960"/>
    </source>
</evidence>
<dbReference type="STRING" id="673521.SAMN05660991_01939"/>
<dbReference type="Proteomes" id="UP000198960">
    <property type="component" value="Unassembled WGS sequence"/>
</dbReference>
<dbReference type="PROSITE" id="PS51257">
    <property type="entry name" value="PROKAR_LIPOPROTEIN"/>
    <property type="match status" value="1"/>
</dbReference>